<evidence type="ECO:0000259" key="1">
    <source>
        <dbReference type="Pfam" id="PF13847"/>
    </source>
</evidence>
<dbReference type="AlphaFoldDB" id="A0A1F6NJ48"/>
<gene>
    <name evidence="2" type="ORF">A2373_00680</name>
</gene>
<proteinExistence type="predicted"/>
<dbReference type="CDD" id="cd02440">
    <property type="entry name" value="AdoMet_MTases"/>
    <property type="match status" value="1"/>
</dbReference>
<evidence type="ECO:0000313" key="2">
    <source>
        <dbReference type="EMBL" id="OGH83892.1"/>
    </source>
</evidence>
<organism evidence="2 3">
    <name type="scientific">Candidatus Magasanikbacteria bacterium RIFOXYB1_FULL_40_15</name>
    <dbReference type="NCBI Taxonomy" id="1798697"/>
    <lineage>
        <taxon>Bacteria</taxon>
        <taxon>Candidatus Magasanikiibacteriota</taxon>
    </lineage>
</organism>
<evidence type="ECO:0000313" key="3">
    <source>
        <dbReference type="Proteomes" id="UP000176300"/>
    </source>
</evidence>
<sequence length="184" mass="20769">MYHSGNKLINPEPIFEKAGLHSKMHIADFGCGKTGQIVFPASKIIGSDGVIYAIDILQDDLESINKRAKLNKNPNIHTIWSDVEQVGKTSIPEKSLDMVFMVNLLNHIAEVDNPLNEAKRLLKEKARIVIVDWKRGHNLTIGPKEDRVVDFNKIANWAADNNFTVQEKFSAGKYHNGIILFRHD</sequence>
<comment type="caution">
    <text evidence="2">The sequence shown here is derived from an EMBL/GenBank/DDBJ whole genome shotgun (WGS) entry which is preliminary data.</text>
</comment>
<accession>A0A1F6NJ48</accession>
<dbReference type="InterPro" id="IPR025714">
    <property type="entry name" value="Methyltranfer_dom"/>
</dbReference>
<dbReference type="STRING" id="1798697.A2373_00680"/>
<dbReference type="EMBL" id="MFQS01000008">
    <property type="protein sequence ID" value="OGH83892.1"/>
    <property type="molecule type" value="Genomic_DNA"/>
</dbReference>
<feature type="domain" description="Methyltransferase" evidence="1">
    <location>
        <begin position="21"/>
        <end position="134"/>
    </location>
</feature>
<dbReference type="InterPro" id="IPR029063">
    <property type="entry name" value="SAM-dependent_MTases_sf"/>
</dbReference>
<dbReference type="Gene3D" id="3.40.50.150">
    <property type="entry name" value="Vaccinia Virus protein VP39"/>
    <property type="match status" value="1"/>
</dbReference>
<reference evidence="2 3" key="1">
    <citation type="journal article" date="2016" name="Nat. Commun.">
        <title>Thousands of microbial genomes shed light on interconnected biogeochemical processes in an aquifer system.</title>
        <authorList>
            <person name="Anantharaman K."/>
            <person name="Brown C.T."/>
            <person name="Hug L.A."/>
            <person name="Sharon I."/>
            <person name="Castelle C.J."/>
            <person name="Probst A.J."/>
            <person name="Thomas B.C."/>
            <person name="Singh A."/>
            <person name="Wilkins M.J."/>
            <person name="Karaoz U."/>
            <person name="Brodie E.L."/>
            <person name="Williams K.H."/>
            <person name="Hubbard S.S."/>
            <person name="Banfield J.F."/>
        </authorList>
    </citation>
    <scope>NUCLEOTIDE SEQUENCE [LARGE SCALE GENOMIC DNA]</scope>
</reference>
<dbReference type="Proteomes" id="UP000176300">
    <property type="component" value="Unassembled WGS sequence"/>
</dbReference>
<name>A0A1F6NJ48_9BACT</name>
<dbReference type="SUPFAM" id="SSF53335">
    <property type="entry name" value="S-adenosyl-L-methionine-dependent methyltransferases"/>
    <property type="match status" value="1"/>
</dbReference>
<dbReference type="Pfam" id="PF13847">
    <property type="entry name" value="Methyltransf_31"/>
    <property type="match status" value="1"/>
</dbReference>
<protein>
    <recommendedName>
        <fullName evidence="1">Methyltransferase domain-containing protein</fullName>
    </recommendedName>
</protein>